<dbReference type="Proteomes" id="UP000271889">
    <property type="component" value="Unassembled WGS sequence"/>
</dbReference>
<gene>
    <name evidence="2" type="ORF">CGOC_LOCUS9900</name>
</gene>
<protein>
    <submittedName>
        <fullName evidence="2">Uncharacterized protein</fullName>
    </submittedName>
</protein>
<accession>A0A3P7M5S3</accession>
<feature type="compositionally biased region" description="Basic and acidic residues" evidence="1">
    <location>
        <begin position="59"/>
        <end position="73"/>
    </location>
</feature>
<organism evidence="2 3">
    <name type="scientific">Cylicostephanus goldi</name>
    <name type="common">Nematode worm</name>
    <dbReference type="NCBI Taxonomy" id="71465"/>
    <lineage>
        <taxon>Eukaryota</taxon>
        <taxon>Metazoa</taxon>
        <taxon>Ecdysozoa</taxon>
        <taxon>Nematoda</taxon>
        <taxon>Chromadorea</taxon>
        <taxon>Rhabditida</taxon>
        <taxon>Rhabditina</taxon>
        <taxon>Rhabditomorpha</taxon>
        <taxon>Strongyloidea</taxon>
        <taxon>Strongylidae</taxon>
        <taxon>Cylicostephanus</taxon>
    </lineage>
</organism>
<name>A0A3P7M5S3_CYLGO</name>
<feature type="compositionally biased region" description="Basic and acidic residues" evidence="1">
    <location>
        <begin position="85"/>
        <end position="94"/>
    </location>
</feature>
<evidence type="ECO:0000313" key="3">
    <source>
        <dbReference type="Proteomes" id="UP000271889"/>
    </source>
</evidence>
<feature type="compositionally biased region" description="Polar residues" evidence="1">
    <location>
        <begin position="1"/>
        <end position="14"/>
    </location>
</feature>
<feature type="region of interest" description="Disordered" evidence="1">
    <location>
        <begin position="1"/>
        <end position="116"/>
    </location>
</feature>
<dbReference type="AlphaFoldDB" id="A0A3P7M5S3"/>
<sequence length="116" mass="12108">MPKSPDSSSRQLPVQNDVKIGPARSQPSTNTISPPPVVGPPKITPIKLMQEPTTPKVGPVEKPKKPLAAKDAKGVIVIEVGGPLKSDDPKRSVKDASSSSTAVESSTTPHPQKVFG</sequence>
<keyword evidence="3" id="KW-1185">Reference proteome</keyword>
<feature type="compositionally biased region" description="Low complexity" evidence="1">
    <location>
        <begin position="44"/>
        <end position="58"/>
    </location>
</feature>
<evidence type="ECO:0000256" key="1">
    <source>
        <dbReference type="SAM" id="MobiDB-lite"/>
    </source>
</evidence>
<dbReference type="EMBL" id="UYRV01108881">
    <property type="protein sequence ID" value="VDN24735.1"/>
    <property type="molecule type" value="Genomic_DNA"/>
</dbReference>
<reference evidence="2 3" key="1">
    <citation type="submission" date="2018-11" db="EMBL/GenBank/DDBJ databases">
        <authorList>
            <consortium name="Pathogen Informatics"/>
        </authorList>
    </citation>
    <scope>NUCLEOTIDE SEQUENCE [LARGE SCALE GENOMIC DNA]</scope>
</reference>
<feature type="compositionally biased region" description="Pro residues" evidence="1">
    <location>
        <begin position="33"/>
        <end position="43"/>
    </location>
</feature>
<proteinExistence type="predicted"/>
<evidence type="ECO:0000313" key="2">
    <source>
        <dbReference type="EMBL" id="VDN24735.1"/>
    </source>
</evidence>
<feature type="compositionally biased region" description="Low complexity" evidence="1">
    <location>
        <begin position="96"/>
        <end position="108"/>
    </location>
</feature>